<feature type="signal peptide" evidence="1">
    <location>
        <begin position="1"/>
        <end position="22"/>
    </location>
</feature>
<protein>
    <recommendedName>
        <fullName evidence="4">Chitin-binding type-2 domain-containing protein</fullName>
    </recommendedName>
</protein>
<keyword evidence="3" id="KW-1185">Reference proteome</keyword>
<keyword evidence="1" id="KW-0732">Signal</keyword>
<evidence type="ECO:0000313" key="2">
    <source>
        <dbReference type="EnsemblMetazoa" id="SCAU012912-PA"/>
    </source>
</evidence>
<sequence length="96" mass="10774">MNKKSLLITFVALSLCCAFAAADDECDMESDGEPKCLMVNVGQPFRNFWDPTAYWLCTAANRKAELRHCPYTTLYDAATISCIPASKWKWTPPCSE</sequence>
<dbReference type="GO" id="GO:0008061">
    <property type="term" value="F:chitin binding"/>
    <property type="evidence" value="ECO:0007669"/>
    <property type="project" value="InterPro"/>
</dbReference>
<dbReference type="InterPro" id="IPR036508">
    <property type="entry name" value="Chitin-bd_dom_sf"/>
</dbReference>
<feature type="chain" id="PRO_5009327640" description="Chitin-binding type-2 domain-containing protein" evidence="1">
    <location>
        <begin position="23"/>
        <end position="96"/>
    </location>
</feature>
<dbReference type="EnsemblMetazoa" id="SCAU012912-RA">
    <property type="protein sequence ID" value="SCAU012912-PA"/>
    <property type="gene ID" value="SCAU012912"/>
</dbReference>
<gene>
    <name evidence="2" type="primary">106091489</name>
</gene>
<dbReference type="Proteomes" id="UP000095300">
    <property type="component" value="Unassembled WGS sequence"/>
</dbReference>
<evidence type="ECO:0008006" key="4">
    <source>
        <dbReference type="Google" id="ProtNLM"/>
    </source>
</evidence>
<dbReference type="VEuPathDB" id="VectorBase:SCAU012912"/>
<evidence type="ECO:0000256" key="1">
    <source>
        <dbReference type="SAM" id="SignalP"/>
    </source>
</evidence>
<accession>A0A1I8Q152</accession>
<evidence type="ECO:0000313" key="3">
    <source>
        <dbReference type="Proteomes" id="UP000095300"/>
    </source>
</evidence>
<dbReference type="AlphaFoldDB" id="A0A1I8Q152"/>
<dbReference type="SUPFAM" id="SSF57625">
    <property type="entry name" value="Invertebrate chitin-binding proteins"/>
    <property type="match status" value="1"/>
</dbReference>
<organism evidence="2 3">
    <name type="scientific">Stomoxys calcitrans</name>
    <name type="common">Stable fly</name>
    <name type="synonym">Conops calcitrans</name>
    <dbReference type="NCBI Taxonomy" id="35570"/>
    <lineage>
        <taxon>Eukaryota</taxon>
        <taxon>Metazoa</taxon>
        <taxon>Ecdysozoa</taxon>
        <taxon>Arthropoda</taxon>
        <taxon>Hexapoda</taxon>
        <taxon>Insecta</taxon>
        <taxon>Pterygota</taxon>
        <taxon>Neoptera</taxon>
        <taxon>Endopterygota</taxon>
        <taxon>Diptera</taxon>
        <taxon>Brachycera</taxon>
        <taxon>Muscomorpha</taxon>
        <taxon>Muscoidea</taxon>
        <taxon>Muscidae</taxon>
        <taxon>Stomoxys</taxon>
    </lineage>
</organism>
<reference evidence="2" key="1">
    <citation type="submission" date="2020-05" db="UniProtKB">
        <authorList>
            <consortium name="EnsemblMetazoa"/>
        </authorList>
    </citation>
    <scope>IDENTIFICATION</scope>
    <source>
        <strain evidence="2">USDA</strain>
    </source>
</reference>
<proteinExistence type="predicted"/>
<dbReference type="PANTHER" id="PTHR20987:SF0">
    <property type="entry name" value="CHITIN-BINDING TYPE-2 DOMAIN-CONTAINING PROTEIN-RELATED"/>
    <property type="match status" value="1"/>
</dbReference>
<dbReference type="PANTHER" id="PTHR20987">
    <property type="entry name" value="CHITIN-BINDING TYPE-2 DOMAIN-CONTAINING PROTEIN-RELATED"/>
    <property type="match status" value="1"/>
</dbReference>
<name>A0A1I8Q152_STOCA</name>